<dbReference type="Proteomes" id="UP000292082">
    <property type="component" value="Unassembled WGS sequence"/>
</dbReference>
<proteinExistence type="predicted"/>
<organism evidence="1 2">
    <name type="scientific">Dichomitus squalens</name>
    <dbReference type="NCBI Taxonomy" id="114155"/>
    <lineage>
        <taxon>Eukaryota</taxon>
        <taxon>Fungi</taxon>
        <taxon>Dikarya</taxon>
        <taxon>Basidiomycota</taxon>
        <taxon>Agaricomycotina</taxon>
        <taxon>Agaricomycetes</taxon>
        <taxon>Polyporales</taxon>
        <taxon>Polyporaceae</taxon>
        <taxon>Dichomitus</taxon>
    </lineage>
</organism>
<sequence length="98" mass="10994">MVTPEHKNEHHMSQPWHRRLPCLSRPSEQFGLSLLALSRVRWGCPTIPFNSSSKDLTRTSPTMALVTVSYFPFLIQSSSSSIIRASYPTGSSIKCPCE</sequence>
<name>A0A4Q9PG05_9APHY</name>
<accession>A0A4Q9PG05</accession>
<evidence type="ECO:0000313" key="2">
    <source>
        <dbReference type="Proteomes" id="UP000292082"/>
    </source>
</evidence>
<keyword evidence="2" id="KW-1185">Reference proteome</keyword>
<dbReference type="EMBL" id="ML145346">
    <property type="protein sequence ID" value="TBU51286.1"/>
    <property type="molecule type" value="Genomic_DNA"/>
</dbReference>
<gene>
    <name evidence="1" type="ORF">BD310DRAFT_942423</name>
</gene>
<dbReference type="AlphaFoldDB" id="A0A4Q9PG05"/>
<reference evidence="1 2" key="1">
    <citation type="submission" date="2019-01" db="EMBL/GenBank/DDBJ databases">
        <title>Draft genome sequences of three monokaryotic isolates of the white-rot basidiomycete fungus Dichomitus squalens.</title>
        <authorList>
            <consortium name="DOE Joint Genome Institute"/>
            <person name="Lopez S.C."/>
            <person name="Andreopoulos B."/>
            <person name="Pangilinan J."/>
            <person name="Lipzen A."/>
            <person name="Riley R."/>
            <person name="Ahrendt S."/>
            <person name="Ng V."/>
            <person name="Barry K."/>
            <person name="Daum C."/>
            <person name="Grigoriev I.V."/>
            <person name="Hilden K.S."/>
            <person name="Makela M.R."/>
            <person name="de Vries R.P."/>
        </authorList>
    </citation>
    <scope>NUCLEOTIDE SEQUENCE [LARGE SCALE GENOMIC DNA]</scope>
    <source>
        <strain evidence="1 2">CBS 464.89</strain>
    </source>
</reference>
<protein>
    <submittedName>
        <fullName evidence="1">Uncharacterized protein</fullName>
    </submittedName>
</protein>
<evidence type="ECO:0000313" key="1">
    <source>
        <dbReference type="EMBL" id="TBU51286.1"/>
    </source>
</evidence>